<evidence type="ECO:0000313" key="2">
    <source>
        <dbReference type="EMBL" id="KZL92262.1"/>
    </source>
</evidence>
<dbReference type="SMART" id="SM00052">
    <property type="entry name" value="EAL"/>
    <property type="match status" value="1"/>
</dbReference>
<dbReference type="PROSITE" id="PS50883">
    <property type="entry name" value="EAL"/>
    <property type="match status" value="1"/>
</dbReference>
<organism evidence="2 3">
    <name type="scientific">Clostridium magnum DSM 2767</name>
    <dbReference type="NCBI Taxonomy" id="1121326"/>
    <lineage>
        <taxon>Bacteria</taxon>
        <taxon>Bacillati</taxon>
        <taxon>Bacillota</taxon>
        <taxon>Clostridia</taxon>
        <taxon>Eubacteriales</taxon>
        <taxon>Clostridiaceae</taxon>
        <taxon>Clostridium</taxon>
    </lineage>
</organism>
<dbReference type="InterPro" id="IPR050706">
    <property type="entry name" value="Cyclic-di-GMP_PDE-like"/>
</dbReference>
<dbReference type="CDD" id="cd18773">
    <property type="entry name" value="PDC1_HK_sensor"/>
    <property type="match status" value="1"/>
</dbReference>
<dbReference type="GO" id="GO:0071111">
    <property type="term" value="F:cyclic-guanylate-specific phosphodiesterase activity"/>
    <property type="evidence" value="ECO:0007669"/>
    <property type="project" value="InterPro"/>
</dbReference>
<dbReference type="PATRIC" id="fig|1121326.3.peg.2061"/>
<dbReference type="PANTHER" id="PTHR33121:SF76">
    <property type="entry name" value="SIGNALING PROTEIN"/>
    <property type="match status" value="1"/>
</dbReference>
<dbReference type="Pfam" id="PF00563">
    <property type="entry name" value="EAL"/>
    <property type="match status" value="1"/>
</dbReference>
<sequence length="438" mass="50776">MSRDDSFNKLDIIDETDIIKEAINNNRIIAKYQPIISLVKKKIVAFEGLTRGVNILNSELISPLKMFEYARNNGMSTMLDRLCREKCIESFKDIYSMNDEWYLFINVDASVIEQVEGSNYLLNQVLSHEILPKNIVIEINESSVDNLDSLESFTNNYRKNGFLIALDDVGVGFSNLDRISIIKPDIIKLDASLIRNIQDNYHKQEIFKCITSLANRIGSIVVAEGIENEIELNYAIEFGVHLIQGYFFSKPEFISSSTLLKINTKISRAAIRYKEYIIIKSKKDRLYRKKIDKFLSDFINELKVEDSSDFDNLILSFINRHNNLNIECAYILDENGTQITNTLFSKMKNSSYREGLVFSPARKGEDNSLKRYYYELMNSKVDRYFSDPYISYATGEICTTLSTLFKHHNNEKYILCVDIMTTLKRKEFNYNLETSNFV</sequence>
<dbReference type="RefSeq" id="WP_066621602.1">
    <property type="nucleotide sequence ID" value="NZ_FQXL01000004.1"/>
</dbReference>
<dbReference type="InterPro" id="IPR029151">
    <property type="entry name" value="Sensor-like_sf"/>
</dbReference>
<dbReference type="InterPro" id="IPR001633">
    <property type="entry name" value="EAL_dom"/>
</dbReference>
<evidence type="ECO:0000313" key="3">
    <source>
        <dbReference type="Proteomes" id="UP000076603"/>
    </source>
</evidence>
<protein>
    <submittedName>
        <fullName evidence="2">Putative EAL-domain containing protein YkuI</fullName>
    </submittedName>
</protein>
<accession>A0A161YNH5</accession>
<dbReference type="Gene3D" id="3.30.450.20">
    <property type="entry name" value="PAS domain"/>
    <property type="match status" value="1"/>
</dbReference>
<dbReference type="CDD" id="cd01948">
    <property type="entry name" value="EAL"/>
    <property type="match status" value="1"/>
</dbReference>
<keyword evidence="3" id="KW-1185">Reference proteome</keyword>
<dbReference type="OrthoDB" id="9813903at2"/>
<proteinExistence type="predicted"/>
<dbReference type="InterPro" id="IPR035919">
    <property type="entry name" value="EAL_sf"/>
</dbReference>
<evidence type="ECO:0000259" key="1">
    <source>
        <dbReference type="PROSITE" id="PS50883"/>
    </source>
</evidence>
<dbReference type="STRING" id="1121326.CLMAG_20710"/>
<dbReference type="PANTHER" id="PTHR33121">
    <property type="entry name" value="CYCLIC DI-GMP PHOSPHODIESTERASE PDEF"/>
    <property type="match status" value="1"/>
</dbReference>
<name>A0A161YNH5_9CLOT</name>
<feature type="domain" description="EAL" evidence="1">
    <location>
        <begin position="12"/>
        <end position="265"/>
    </location>
</feature>
<dbReference type="EMBL" id="LWAE01000002">
    <property type="protein sequence ID" value="KZL92262.1"/>
    <property type="molecule type" value="Genomic_DNA"/>
</dbReference>
<dbReference type="SUPFAM" id="SSF141868">
    <property type="entry name" value="EAL domain-like"/>
    <property type="match status" value="1"/>
</dbReference>
<dbReference type="SUPFAM" id="SSF103190">
    <property type="entry name" value="Sensory domain-like"/>
    <property type="match status" value="1"/>
</dbReference>
<reference evidence="2 3" key="1">
    <citation type="submission" date="2016-04" db="EMBL/GenBank/DDBJ databases">
        <title>Genome sequence of Clostridium magnum DSM 2767.</title>
        <authorList>
            <person name="Poehlein A."/>
            <person name="Uhlig R."/>
            <person name="Fischer R."/>
            <person name="Bahl H."/>
            <person name="Daniel R."/>
        </authorList>
    </citation>
    <scope>NUCLEOTIDE SEQUENCE [LARGE SCALE GENOMIC DNA]</scope>
    <source>
        <strain evidence="2 3">DSM 2767</strain>
    </source>
</reference>
<dbReference type="Gene3D" id="3.20.20.450">
    <property type="entry name" value="EAL domain"/>
    <property type="match status" value="1"/>
</dbReference>
<dbReference type="Proteomes" id="UP000076603">
    <property type="component" value="Unassembled WGS sequence"/>
</dbReference>
<comment type="caution">
    <text evidence="2">The sequence shown here is derived from an EMBL/GenBank/DDBJ whole genome shotgun (WGS) entry which is preliminary data.</text>
</comment>
<gene>
    <name evidence="2" type="primary">ykuI_1</name>
    <name evidence="2" type="ORF">CLMAG_20710</name>
</gene>
<dbReference type="AlphaFoldDB" id="A0A161YNH5"/>